<evidence type="ECO:0000313" key="13">
    <source>
        <dbReference type="EMBL" id="QIJ60008.1"/>
    </source>
</evidence>
<keyword evidence="10" id="KW-0520">NAD</keyword>
<dbReference type="PANTHER" id="PTHR11432:SF3">
    <property type="entry name" value="NADH-UBIQUINONE OXIDOREDUCTASE CHAIN 1"/>
    <property type="match status" value="1"/>
</dbReference>
<feature type="transmembrane region" description="Helical" evidence="12">
    <location>
        <begin position="6"/>
        <end position="29"/>
    </location>
</feature>
<dbReference type="RefSeq" id="YP_009743044.1">
    <property type="nucleotide sequence ID" value="NC_046694.1"/>
</dbReference>
<keyword evidence="11 13" id="KW-0496">Mitochondrion</keyword>
<comment type="similarity">
    <text evidence="3 10">Belongs to the complex I subunit 1 family.</text>
</comment>
<feature type="transmembrane region" description="Helical" evidence="12">
    <location>
        <begin position="177"/>
        <end position="197"/>
    </location>
</feature>
<keyword evidence="5" id="KW-0813">Transport</keyword>
<name>A0A6G7NYG0_EURAF</name>
<feature type="transmembrane region" description="Helical" evidence="12">
    <location>
        <begin position="104"/>
        <end position="129"/>
    </location>
</feature>
<feature type="transmembrane region" description="Helical" evidence="12">
    <location>
        <begin position="255"/>
        <end position="272"/>
    </location>
</feature>
<dbReference type="PROSITE" id="PS00668">
    <property type="entry name" value="COMPLEX1_ND1_2"/>
    <property type="match status" value="1"/>
</dbReference>
<sequence>MLNATIIISLTYVMLLIPVLVNVAFITLLERKILGYSQLRKGPNKVGLLGLVQPFNDAIKLFSKESLTPLSGSPKFFIAGPSLAISLSLLVWVVTPFWGALAGLSLSMILIYTILSFNIYPLMAAGWASNSNYATIGALRGVAQTISYEVSFALTILILLVNCGSLSLQGLMLTNVYWLKMFFLAPVAAFWLIACLAETNRTPFDFAEGESELVSGFNVEYGSVGFALIFMAEYASIYFMSCLFVYVFIVQTPSSLMFFSSSTALVFFWVWVRTTLPRYRYDMLMSLAWVTLLPSVLALFGYTLGMTG</sequence>
<comment type="function">
    <text evidence="1">Core subunit of the mitochondrial membrane respiratory chain NADH dehydrogenase (Complex I) that is believed to belong to the minimal assembly required for catalysis. Complex I functions in the transfer of electrons from NADH to the respiratory chain. The immediate electron acceptor for the enzyme is believed to be ubiquinone.</text>
</comment>
<dbReference type="KEGG" id="eaf:54124853"/>
<dbReference type="GO" id="GO:0005743">
    <property type="term" value="C:mitochondrial inner membrane"/>
    <property type="evidence" value="ECO:0007669"/>
    <property type="project" value="UniProtKB-SubCell"/>
</dbReference>
<comment type="subcellular location">
    <subcellularLocation>
        <location evidence="10">Mitochondrion inner membrane</location>
        <topology evidence="10">Multi-pass membrane protein</topology>
    </subcellularLocation>
    <subcellularLocation>
        <location evidence="2">Mitochondrion membrane</location>
        <topology evidence="2">Multi-pass membrane protein</topology>
    </subcellularLocation>
</comment>
<evidence type="ECO:0000256" key="7">
    <source>
        <dbReference type="ARBA" id="ARBA00022989"/>
    </source>
</evidence>
<proteinExistence type="inferred from homology"/>
<keyword evidence="6 10" id="KW-0812">Transmembrane</keyword>
<comment type="catalytic activity">
    <reaction evidence="11">
        <text>a ubiquinone + NADH + 5 H(+)(in) = a ubiquinol + NAD(+) + 4 H(+)(out)</text>
        <dbReference type="Rhea" id="RHEA:29091"/>
        <dbReference type="Rhea" id="RHEA-COMP:9565"/>
        <dbReference type="Rhea" id="RHEA-COMP:9566"/>
        <dbReference type="ChEBI" id="CHEBI:15378"/>
        <dbReference type="ChEBI" id="CHEBI:16389"/>
        <dbReference type="ChEBI" id="CHEBI:17976"/>
        <dbReference type="ChEBI" id="CHEBI:57540"/>
        <dbReference type="ChEBI" id="CHEBI:57945"/>
        <dbReference type="EC" id="7.1.1.2"/>
    </reaction>
</comment>
<protein>
    <recommendedName>
        <fullName evidence="4 11">NADH-ubiquinone oxidoreductase chain 1</fullName>
        <ecNumber evidence="11">7.1.1.2</ecNumber>
    </recommendedName>
</protein>
<feature type="transmembrane region" description="Helical" evidence="12">
    <location>
        <begin position="150"/>
        <end position="171"/>
    </location>
</feature>
<dbReference type="InterPro" id="IPR018086">
    <property type="entry name" value="NADH_UbQ_OxRdtase_su1_CS"/>
</dbReference>
<dbReference type="CTD" id="4535"/>
<dbReference type="GO" id="GO:0009060">
    <property type="term" value="P:aerobic respiration"/>
    <property type="evidence" value="ECO:0007669"/>
    <property type="project" value="TreeGrafter"/>
</dbReference>
<dbReference type="PROSITE" id="PS00667">
    <property type="entry name" value="COMPLEX1_ND1_1"/>
    <property type="match status" value="1"/>
</dbReference>
<dbReference type="GeneID" id="54124853"/>
<dbReference type="GO" id="GO:0008137">
    <property type="term" value="F:NADH dehydrogenase (ubiquinone) activity"/>
    <property type="evidence" value="ECO:0007669"/>
    <property type="project" value="UniProtKB-EC"/>
</dbReference>
<dbReference type="GO" id="GO:0003954">
    <property type="term" value="F:NADH dehydrogenase activity"/>
    <property type="evidence" value="ECO:0007669"/>
    <property type="project" value="TreeGrafter"/>
</dbReference>
<dbReference type="HAMAP" id="MF_01350">
    <property type="entry name" value="NDH1_NuoH"/>
    <property type="match status" value="1"/>
</dbReference>
<organism evidence="13">
    <name type="scientific">Eurytemora affinis</name>
    <name type="common">Copepod</name>
    <name type="synonym">Temora affinis</name>
    <dbReference type="NCBI Taxonomy" id="88015"/>
    <lineage>
        <taxon>Eukaryota</taxon>
        <taxon>Metazoa</taxon>
        <taxon>Ecdysozoa</taxon>
        <taxon>Arthropoda</taxon>
        <taxon>Crustacea</taxon>
        <taxon>Multicrustacea</taxon>
        <taxon>Hexanauplia</taxon>
        <taxon>Copepoda</taxon>
        <taxon>Calanoida</taxon>
        <taxon>Temoridae</taxon>
        <taxon>Eurytemora</taxon>
    </lineage>
</organism>
<evidence type="ECO:0000256" key="1">
    <source>
        <dbReference type="ARBA" id="ARBA00003257"/>
    </source>
</evidence>
<evidence type="ECO:0000256" key="11">
    <source>
        <dbReference type="RuleBase" id="RU000473"/>
    </source>
</evidence>
<evidence type="ECO:0000256" key="3">
    <source>
        <dbReference type="ARBA" id="ARBA00010535"/>
    </source>
</evidence>
<feature type="transmembrane region" description="Helical" evidence="12">
    <location>
        <begin position="226"/>
        <end position="249"/>
    </location>
</feature>
<evidence type="ECO:0000256" key="6">
    <source>
        <dbReference type="ARBA" id="ARBA00022692"/>
    </source>
</evidence>
<feature type="transmembrane region" description="Helical" evidence="12">
    <location>
        <begin position="284"/>
        <end position="305"/>
    </location>
</feature>
<evidence type="ECO:0000256" key="5">
    <source>
        <dbReference type="ARBA" id="ARBA00022448"/>
    </source>
</evidence>
<dbReference type="EC" id="7.1.1.2" evidence="11"/>
<dbReference type="InterPro" id="IPR001694">
    <property type="entry name" value="NADH_UbQ_OxRdtase_su1/FPO"/>
</dbReference>
<evidence type="ECO:0000256" key="4">
    <source>
        <dbReference type="ARBA" id="ARBA00021009"/>
    </source>
</evidence>
<evidence type="ECO:0000256" key="10">
    <source>
        <dbReference type="RuleBase" id="RU000471"/>
    </source>
</evidence>
<evidence type="ECO:0000256" key="12">
    <source>
        <dbReference type="SAM" id="Phobius"/>
    </source>
</evidence>
<geneLocation type="mitochondrion" evidence="13"/>
<reference evidence="13" key="1">
    <citation type="journal article" date="2019" name="Mitochondrial DNA Part B Resour">
        <title>Complete mitochondrial genome of the calanoid copepod Eurytemora affinis (Calanoida, Temoridae).</title>
        <authorList>
            <person name="Choi B.-S."/>
            <person name="Han J."/>
            <person name="Hwang D.-S."/>
            <person name="Souissi S."/>
            <person name="Hagiwara A."/>
            <person name="Lee J.-S."/>
        </authorList>
    </citation>
    <scope>NUCLEOTIDE SEQUENCE</scope>
</reference>
<dbReference type="AlphaFoldDB" id="A0A6G7NYG0"/>
<evidence type="ECO:0000256" key="8">
    <source>
        <dbReference type="ARBA" id="ARBA00023075"/>
    </source>
</evidence>
<feature type="transmembrane region" description="Helical" evidence="12">
    <location>
        <begin position="76"/>
        <end position="98"/>
    </location>
</feature>
<keyword evidence="7 12" id="KW-1133">Transmembrane helix</keyword>
<dbReference type="PANTHER" id="PTHR11432">
    <property type="entry name" value="NADH DEHYDROGENASE SUBUNIT 1"/>
    <property type="match status" value="1"/>
</dbReference>
<evidence type="ECO:0000256" key="2">
    <source>
        <dbReference type="ARBA" id="ARBA00004225"/>
    </source>
</evidence>
<gene>
    <name evidence="13" type="primary">ND1</name>
</gene>
<accession>A0A6G7NYG0</accession>
<keyword evidence="8 11" id="KW-0830">Ubiquinone</keyword>
<keyword evidence="9 12" id="KW-0472">Membrane</keyword>
<dbReference type="Pfam" id="PF00146">
    <property type="entry name" value="NADHdh"/>
    <property type="match status" value="1"/>
</dbReference>
<dbReference type="EMBL" id="MN043905">
    <property type="protein sequence ID" value="QIJ60008.1"/>
    <property type="molecule type" value="Genomic_DNA"/>
</dbReference>
<evidence type="ECO:0000256" key="9">
    <source>
        <dbReference type="ARBA" id="ARBA00023136"/>
    </source>
</evidence>